<dbReference type="InterPro" id="IPR056533">
    <property type="entry name" value="KIF21A/B_hel_1"/>
</dbReference>
<feature type="binding site" evidence="16">
    <location>
        <begin position="86"/>
        <end position="93"/>
    </location>
    <ligand>
        <name>ATP</name>
        <dbReference type="ChEBI" id="CHEBI:30616"/>
    </ligand>
</feature>
<feature type="coiled-coil region" evidence="17">
    <location>
        <begin position="780"/>
        <end position="814"/>
    </location>
</feature>
<dbReference type="Gene3D" id="2.130.10.10">
    <property type="entry name" value="YVTN repeat-like/Quinoprotein amine dehydrogenase"/>
    <property type="match status" value="2"/>
</dbReference>
<dbReference type="GO" id="GO:0005524">
    <property type="term" value="F:ATP binding"/>
    <property type="evidence" value="ECO:0007669"/>
    <property type="project" value="UniProtKB-UniRule"/>
</dbReference>
<dbReference type="SMART" id="SM00320">
    <property type="entry name" value="WD40"/>
    <property type="match status" value="6"/>
</dbReference>
<dbReference type="GO" id="GO:0008017">
    <property type="term" value="F:microtubule binding"/>
    <property type="evidence" value="ECO:0007669"/>
    <property type="project" value="InterPro"/>
</dbReference>
<name>A0A443RLY7_9ACAR</name>
<dbReference type="PROSITE" id="PS50067">
    <property type="entry name" value="KINESIN_MOTOR_2"/>
    <property type="match status" value="1"/>
</dbReference>
<dbReference type="PROSITE" id="PS00678">
    <property type="entry name" value="WD_REPEATS_1"/>
    <property type="match status" value="1"/>
</dbReference>
<dbReference type="GO" id="GO:0005874">
    <property type="term" value="C:microtubule"/>
    <property type="evidence" value="ECO:0007669"/>
    <property type="project" value="UniProtKB-KW"/>
</dbReference>
<dbReference type="Pfam" id="PF23204">
    <property type="entry name" value="KIF21A_2nd"/>
    <property type="match status" value="1"/>
</dbReference>
<evidence type="ECO:0000256" key="3">
    <source>
        <dbReference type="ARBA" id="ARBA00004489"/>
    </source>
</evidence>
<dbReference type="InterPro" id="IPR001752">
    <property type="entry name" value="Kinesin_motor_dom"/>
</dbReference>
<evidence type="ECO:0000256" key="6">
    <source>
        <dbReference type="ARBA" id="ARBA00022553"/>
    </source>
</evidence>
<evidence type="ECO:0000256" key="10">
    <source>
        <dbReference type="ARBA" id="ARBA00022741"/>
    </source>
</evidence>
<feature type="repeat" description="WD" evidence="15">
    <location>
        <begin position="1062"/>
        <end position="1101"/>
    </location>
</feature>
<evidence type="ECO:0000256" key="17">
    <source>
        <dbReference type="SAM" id="Coils"/>
    </source>
</evidence>
<protein>
    <submittedName>
        <fullName evidence="20">Kinesin-like protein KIF21B</fullName>
    </submittedName>
</protein>
<dbReference type="PRINTS" id="PR00380">
    <property type="entry name" value="KINESINHEAVY"/>
</dbReference>
<gene>
    <name evidence="20" type="ORF">B4U79_11824</name>
</gene>
<feature type="repeat" description="WD" evidence="15">
    <location>
        <begin position="1303"/>
        <end position="1334"/>
    </location>
</feature>
<evidence type="ECO:0000313" key="21">
    <source>
        <dbReference type="Proteomes" id="UP000285301"/>
    </source>
</evidence>
<feature type="region of interest" description="Disordered" evidence="18">
    <location>
        <begin position="438"/>
        <end position="507"/>
    </location>
</feature>
<dbReference type="InterPro" id="IPR036322">
    <property type="entry name" value="WD40_repeat_dom_sf"/>
</dbReference>
<evidence type="ECO:0000259" key="19">
    <source>
        <dbReference type="PROSITE" id="PS50067"/>
    </source>
</evidence>
<comment type="caution">
    <text evidence="20">The sequence shown here is derived from an EMBL/GenBank/DDBJ whole genome shotgun (WGS) entry which is preliminary data.</text>
</comment>
<evidence type="ECO:0000256" key="7">
    <source>
        <dbReference type="ARBA" id="ARBA00022574"/>
    </source>
</evidence>
<dbReference type="GO" id="GO:0007052">
    <property type="term" value="P:mitotic spindle organization"/>
    <property type="evidence" value="ECO:0007669"/>
    <property type="project" value="TreeGrafter"/>
</dbReference>
<evidence type="ECO:0000256" key="18">
    <source>
        <dbReference type="SAM" id="MobiDB-lite"/>
    </source>
</evidence>
<feature type="coiled-coil region" evidence="17">
    <location>
        <begin position="353"/>
        <end position="387"/>
    </location>
</feature>
<dbReference type="Proteomes" id="UP000285301">
    <property type="component" value="Unassembled WGS sequence"/>
</dbReference>
<dbReference type="CDD" id="cd22248">
    <property type="entry name" value="Rcc_KIF21"/>
    <property type="match status" value="1"/>
</dbReference>
<keyword evidence="12 17" id="KW-0175">Coiled coil</keyword>
<accession>A0A443RLY7</accession>
<keyword evidence="7 15" id="KW-0853">WD repeat</keyword>
<keyword evidence="10 16" id="KW-0547">Nucleotide-binding</keyword>
<dbReference type="CDD" id="cd00200">
    <property type="entry name" value="WD40"/>
    <property type="match status" value="1"/>
</dbReference>
<dbReference type="Pfam" id="PF23203">
    <property type="entry name" value="KIF21A"/>
    <property type="match status" value="1"/>
</dbReference>
<evidence type="ECO:0000256" key="8">
    <source>
        <dbReference type="ARBA" id="ARBA00022701"/>
    </source>
</evidence>
<evidence type="ECO:0000256" key="5">
    <source>
        <dbReference type="ARBA" id="ARBA00022490"/>
    </source>
</evidence>
<dbReference type="GO" id="GO:0003777">
    <property type="term" value="F:microtubule motor activity"/>
    <property type="evidence" value="ECO:0007669"/>
    <property type="project" value="InterPro"/>
</dbReference>
<evidence type="ECO:0000256" key="1">
    <source>
        <dbReference type="ARBA" id="ARBA00004245"/>
    </source>
</evidence>
<keyword evidence="5" id="KW-0963">Cytoplasm</keyword>
<proteinExistence type="inferred from homology"/>
<dbReference type="InterPro" id="IPR015943">
    <property type="entry name" value="WD40/YVTN_repeat-like_dom_sf"/>
</dbReference>
<dbReference type="SMART" id="SM00129">
    <property type="entry name" value="KISc"/>
    <property type="match status" value="1"/>
</dbReference>
<organism evidence="20 21">
    <name type="scientific">Dinothrombium tinctorium</name>
    <dbReference type="NCBI Taxonomy" id="1965070"/>
    <lineage>
        <taxon>Eukaryota</taxon>
        <taxon>Metazoa</taxon>
        <taxon>Ecdysozoa</taxon>
        <taxon>Arthropoda</taxon>
        <taxon>Chelicerata</taxon>
        <taxon>Arachnida</taxon>
        <taxon>Acari</taxon>
        <taxon>Acariformes</taxon>
        <taxon>Trombidiformes</taxon>
        <taxon>Prostigmata</taxon>
        <taxon>Anystina</taxon>
        <taxon>Parasitengona</taxon>
        <taxon>Trombidioidea</taxon>
        <taxon>Trombidiidae</taxon>
        <taxon>Dinothrombium</taxon>
    </lineage>
</organism>
<dbReference type="InterPro" id="IPR019775">
    <property type="entry name" value="WD40_repeat_CS"/>
</dbReference>
<dbReference type="SUPFAM" id="SSF52540">
    <property type="entry name" value="P-loop containing nucleoside triphosphate hydrolases"/>
    <property type="match status" value="1"/>
</dbReference>
<dbReference type="PROSITE" id="PS50082">
    <property type="entry name" value="WD_REPEATS_2"/>
    <property type="match status" value="2"/>
</dbReference>
<feature type="domain" description="Kinesin motor" evidence="19">
    <location>
        <begin position="7"/>
        <end position="239"/>
    </location>
</feature>
<evidence type="ECO:0000256" key="4">
    <source>
        <dbReference type="ARBA" id="ARBA00004624"/>
    </source>
</evidence>
<keyword evidence="6" id="KW-0597">Phosphoprotein</keyword>
<dbReference type="InterPro" id="IPR056532">
    <property type="entry name" value="KIF21A/B_hel_2"/>
</dbReference>
<keyword evidence="11 16" id="KW-0067">ATP-binding</keyword>
<evidence type="ECO:0000256" key="14">
    <source>
        <dbReference type="ARBA" id="ARBA00023212"/>
    </source>
</evidence>
<dbReference type="STRING" id="1965070.A0A443RLY7"/>
<keyword evidence="21" id="KW-1185">Reference proteome</keyword>
<evidence type="ECO:0000256" key="15">
    <source>
        <dbReference type="PROSITE-ProRule" id="PRU00221"/>
    </source>
</evidence>
<keyword evidence="8" id="KW-0493">Microtubule</keyword>
<evidence type="ECO:0000256" key="2">
    <source>
        <dbReference type="ARBA" id="ARBA00004279"/>
    </source>
</evidence>
<dbReference type="Pfam" id="PF25764">
    <property type="entry name" value="KIF21A_4th"/>
    <property type="match status" value="1"/>
</dbReference>
<dbReference type="PANTHER" id="PTHR47969">
    <property type="entry name" value="CHROMOSOME-ASSOCIATED KINESIN KIF4A-RELATED"/>
    <property type="match status" value="1"/>
</dbReference>
<keyword evidence="13 16" id="KW-0505">Motor protein</keyword>
<dbReference type="OrthoDB" id="3176171at2759"/>
<dbReference type="GO" id="GO:0005875">
    <property type="term" value="C:microtubule associated complex"/>
    <property type="evidence" value="ECO:0007669"/>
    <property type="project" value="TreeGrafter"/>
</dbReference>
<dbReference type="InterPro" id="IPR036961">
    <property type="entry name" value="Kinesin_motor_dom_sf"/>
</dbReference>
<keyword evidence="14" id="KW-0206">Cytoskeleton</keyword>
<feature type="coiled-coil region" evidence="17">
    <location>
        <begin position="253"/>
        <end position="326"/>
    </location>
</feature>
<reference evidence="20 21" key="1">
    <citation type="journal article" date="2018" name="Gigascience">
        <title>Genomes of trombidid mites reveal novel predicted allergens and laterally-transferred genes associated with secondary metabolism.</title>
        <authorList>
            <person name="Dong X."/>
            <person name="Chaisiri K."/>
            <person name="Xia D."/>
            <person name="Armstrong S.D."/>
            <person name="Fang Y."/>
            <person name="Donnelly M.J."/>
            <person name="Kadowaki T."/>
            <person name="McGarry J.W."/>
            <person name="Darby A.C."/>
            <person name="Makepeace B.L."/>
        </authorList>
    </citation>
    <scope>NUCLEOTIDE SEQUENCE [LARGE SCALE GENOMIC DNA]</scope>
    <source>
        <strain evidence="20">UoL-WK</strain>
    </source>
</reference>
<dbReference type="Pfam" id="PF00400">
    <property type="entry name" value="WD40"/>
    <property type="match status" value="3"/>
</dbReference>
<evidence type="ECO:0000313" key="20">
    <source>
        <dbReference type="EMBL" id="RWS16265.1"/>
    </source>
</evidence>
<dbReference type="Pfam" id="PF00225">
    <property type="entry name" value="Kinesin"/>
    <property type="match status" value="1"/>
</dbReference>
<evidence type="ECO:0000256" key="11">
    <source>
        <dbReference type="ARBA" id="ARBA00022840"/>
    </source>
</evidence>
<dbReference type="GO" id="GO:0007018">
    <property type="term" value="P:microtubule-based movement"/>
    <property type="evidence" value="ECO:0007669"/>
    <property type="project" value="InterPro"/>
</dbReference>
<dbReference type="Gene3D" id="3.40.850.10">
    <property type="entry name" value="Kinesin motor domain"/>
    <property type="match status" value="1"/>
</dbReference>
<dbReference type="PROSITE" id="PS50294">
    <property type="entry name" value="WD_REPEATS_REGION"/>
    <property type="match status" value="1"/>
</dbReference>
<evidence type="ECO:0000256" key="12">
    <source>
        <dbReference type="ARBA" id="ARBA00023054"/>
    </source>
</evidence>
<sequence>MDNNEHNVKVAVRIRPQVPKEVIEMCSICTTVTPNEPQVWLGKDKAFTFDHVFDQTTEQVHIYENCVGDLIEGCLEGYNATVLAYGQTGSGKTYTMGTGFDLDCKPHEKGIIPRAVDCLFAGIRQRQNEALESNQPVPEFKVNAQFLELYNEDIIDLLADERTKHSQIKIHEDASGGIYTVGATAKLVSNAEQTLQCLKKGALSRSTASTQMNTQSSRSHAIFTLHIKQQRVVTVNVTGEEGEANHRNGDNDLTEQDQVIASLRAQIQQLQLELMDYKQGKRIIAEDGSECINDMYHENTMLQTAINNLKTRVKALQDTNEHLVARNTELLLEKESGKWITSGENKSDISEIVQGYLRQIEELRTKLIEMEETCSQLRKQLQRQQNNRLSMSPYSGTAVAFSGHYDIGIEAESCTVEEVLDEAKKDLQKMKKISRSLSNRTVKENNENQDTNGNDLNEDDLSVNGEAEIEGDGDGDGENEEENEESSNSESEEEQQESNETELQLRELTDEITIKEKLIFELEKSQRKLNTLKQQYEDKLMQLQNKIHAIEAERDQVLSKLSGNQSSDKEAKKIKAEYEKKIASLQNEMRKLQIAKKEHAQAMRNQAQYEHQLKQLKSDVTEMKKQKVRLLNKLKEEAQKHREQDLQHAKKIAILTKQERAKDAKIKNLEIERNRARAMLRRKDEEVNALKRRVKPMSDKVAGRLINPSRNASARRALPFSPKVAKQKWQNLEQNISKLILNKQTISLHEKQMERFLHQRDQLSHALEKAGKKYQLLCKTSNDEVQLKELYEEIENLEINIGYLNQNINECQSAIMQIEDGKDESELIDLNAFFNNANLQDVKYLFEKVLAMAINQSLLASQREEEKKEFELKYKQSIDTSLIQETLLHHVLETSFIQDTDLVPDEFNNSPENELAFEKPPQTPEFAFAVPNEFTCSSTKAEKARRQTKTPQELLFMEKSGSKSSDLRDDPMTKSLVNPISLVTINEVHRVPSAPSLNELSDTTPPASPPTSRRNRDDNVFSRLTSGTVTNYSNNPDRGVIVPFTGKALYDKHSPLVCTHVAEGHSRAVLSVAATNDVMFTGSKDCTAKIWDLHTGQEIQSLPEHPDSVMVVRYNEYNRLGFSVSKSFIKVWDPRDNPARCIKILNSSGLASQGTQTCSATSKGPELAAGENRIFDIQLSMYGTTLFSTCANIVRVWDLRMFYCVGKLNTGHQAPIMCMCVEEAGVDNNLVITGSKDHYIKAFEVMEGVGGIHNPKMTFTPPHYDGIEALVMNGDFLFSASRDACIKKWDLSRPIHKLVQSLNQAHRDWIQALGVTNNNNTLVSGCRSGFIKLWATDTCQLIGDIKAHSHAIHSIDTNASLVFTASA</sequence>
<dbReference type="PANTHER" id="PTHR47969:SF28">
    <property type="entry name" value="KINESIN-LIKE PROTEIN KIF21B"/>
    <property type="match status" value="1"/>
</dbReference>
<dbReference type="GO" id="GO:0030425">
    <property type="term" value="C:dendrite"/>
    <property type="evidence" value="ECO:0007669"/>
    <property type="project" value="UniProtKB-SubCell"/>
</dbReference>
<dbReference type="SUPFAM" id="SSF50978">
    <property type="entry name" value="WD40 repeat-like"/>
    <property type="match status" value="1"/>
</dbReference>
<evidence type="ECO:0000256" key="16">
    <source>
        <dbReference type="PROSITE-ProRule" id="PRU00283"/>
    </source>
</evidence>
<feature type="region of interest" description="Disordered" evidence="18">
    <location>
        <begin position="994"/>
        <end position="1020"/>
    </location>
</feature>
<evidence type="ECO:0000256" key="9">
    <source>
        <dbReference type="ARBA" id="ARBA00022737"/>
    </source>
</evidence>
<dbReference type="GO" id="GO:0030426">
    <property type="term" value="C:growth cone"/>
    <property type="evidence" value="ECO:0007669"/>
    <property type="project" value="UniProtKB-SubCell"/>
</dbReference>
<comment type="similarity">
    <text evidence="16">Belongs to the TRAFAC class myosin-kinesin ATPase superfamily. Kinesin family.</text>
</comment>
<dbReference type="EMBL" id="NCKU01000260">
    <property type="protein sequence ID" value="RWS16265.1"/>
    <property type="molecule type" value="Genomic_DNA"/>
</dbReference>
<keyword evidence="9" id="KW-0677">Repeat</keyword>
<dbReference type="InterPro" id="IPR027640">
    <property type="entry name" value="Kinesin-like_fam"/>
</dbReference>
<dbReference type="GO" id="GO:0051231">
    <property type="term" value="P:spindle elongation"/>
    <property type="evidence" value="ECO:0007669"/>
    <property type="project" value="TreeGrafter"/>
</dbReference>
<comment type="subcellular location">
    <subcellularLocation>
        <location evidence="3">Cell projection</location>
        <location evidence="3">Axon</location>
    </subcellularLocation>
    <subcellularLocation>
        <location evidence="2">Cell projection</location>
        <location evidence="2">Dendrite</location>
    </subcellularLocation>
    <subcellularLocation>
        <location evidence="4">Cell projection</location>
        <location evidence="4">Growth cone</location>
    </subcellularLocation>
    <subcellularLocation>
        <location evidence="1">Cytoplasm</location>
        <location evidence="1">Cytoskeleton</location>
    </subcellularLocation>
</comment>
<dbReference type="InterPro" id="IPR001680">
    <property type="entry name" value="WD40_rpt"/>
</dbReference>
<feature type="compositionally biased region" description="Acidic residues" evidence="18">
    <location>
        <begin position="456"/>
        <end position="500"/>
    </location>
</feature>
<evidence type="ECO:0000256" key="13">
    <source>
        <dbReference type="ARBA" id="ARBA00023175"/>
    </source>
</evidence>
<dbReference type="InterPro" id="IPR027417">
    <property type="entry name" value="P-loop_NTPase"/>
</dbReference>